<feature type="compositionally biased region" description="Low complexity" evidence="1">
    <location>
        <begin position="20"/>
        <end position="44"/>
    </location>
</feature>
<name>A0A132A781_SARSC</name>
<feature type="compositionally biased region" description="Basic and acidic residues" evidence="1">
    <location>
        <begin position="107"/>
        <end position="132"/>
    </location>
</feature>
<dbReference type="OrthoDB" id="6513363at2759"/>
<evidence type="ECO:0000313" key="2">
    <source>
        <dbReference type="EMBL" id="KPM06485.1"/>
    </source>
</evidence>
<dbReference type="EMBL" id="JXLN01010900">
    <property type="protein sequence ID" value="KPM06485.1"/>
    <property type="molecule type" value="Genomic_DNA"/>
</dbReference>
<feature type="region of interest" description="Disordered" evidence="1">
    <location>
        <begin position="367"/>
        <end position="388"/>
    </location>
</feature>
<evidence type="ECO:0000256" key="1">
    <source>
        <dbReference type="SAM" id="MobiDB-lite"/>
    </source>
</evidence>
<reference evidence="2 3" key="1">
    <citation type="journal article" date="2015" name="Parasit. Vectors">
        <title>Draft genome of the scabies mite.</title>
        <authorList>
            <person name="Rider S.D.Jr."/>
            <person name="Morgan M.S."/>
            <person name="Arlian L.G."/>
        </authorList>
    </citation>
    <scope>NUCLEOTIDE SEQUENCE [LARGE SCALE GENOMIC DNA]</scope>
    <source>
        <strain evidence="2">Arlian Lab</strain>
    </source>
</reference>
<feature type="region of interest" description="Disordered" evidence="1">
    <location>
        <begin position="293"/>
        <end position="320"/>
    </location>
</feature>
<feature type="compositionally biased region" description="Polar residues" evidence="1">
    <location>
        <begin position="503"/>
        <end position="518"/>
    </location>
</feature>
<dbReference type="AlphaFoldDB" id="A0A132A781"/>
<feature type="compositionally biased region" description="Basic and acidic residues" evidence="1">
    <location>
        <begin position="374"/>
        <end position="388"/>
    </location>
</feature>
<dbReference type="Proteomes" id="UP000616769">
    <property type="component" value="Unassembled WGS sequence"/>
</dbReference>
<feature type="compositionally biased region" description="Low complexity" evidence="1">
    <location>
        <begin position="305"/>
        <end position="320"/>
    </location>
</feature>
<evidence type="ECO:0000313" key="3">
    <source>
        <dbReference type="Proteomes" id="UP000616769"/>
    </source>
</evidence>
<feature type="compositionally biased region" description="Polar residues" evidence="1">
    <location>
        <begin position="94"/>
        <end position="106"/>
    </location>
</feature>
<sequence>MSSANAADNQLVKMSSAAISSSQKLKQSHQSSSSSMKKSLRSIQKTLTKNIDEELDREEIPETSDKNAMKTESRRSNQKKSKEENFDDGDLGENCNNIQEDSNQSKINEESILKNDKDRCDMIEQNKSDMKSKQSTTGIGPKQTSREMNRSNQKFDDLIAFVEKFSPELLFLLNRSANLSYQLALFERKLDYLEKIFCNQSLNIRKNRSNQSDHRINDDGDGGCGDIVESDCDEEKNNRILWSKVIQRTRDWIEKSRHKNLFATKYELKSITISNAEIYDRFEMMNKMKNFQRKERISSKTRNNSSLSVSLSSSSSSTSSSNDELIILLEKIAQFSTNILSQNLKNFSSIDVEPKQSIGLSMERTQKSTNNLDGHSESDRVFEETTTKEKHTTEIKPIVEKTFDVERIETFLKHMLQFDTTNPNDCNDFVREKDSDEIFQRLRPEMLKSLVQLVQTQTLLVQIQNEFDALMCVHVDSYRKWLTQENRSSNKSKIDNRTKSCDKNQSQRSNRGLSLPSLSIENRAKQSLKSRSNQLNQVLFQNQSRCKRTLLNQNQNAHRNQIKFNTLSPSDENPMCFANDCPKLQNNFVSDGDSGGEFTATTVTNDFNQFVTDEDNDDDRVQKKDSANGDELSSLLNQIAMCSQKIIEQTSESNGLLSNTIIVLSDPKSSDHHGLTDDNSNNDYNHNDHQWYRVDFETKFNTTAIISFITGYCCKH</sequence>
<organism evidence="2 3">
    <name type="scientific">Sarcoptes scabiei</name>
    <name type="common">Itch mite</name>
    <name type="synonym">Acarus scabiei</name>
    <dbReference type="NCBI Taxonomy" id="52283"/>
    <lineage>
        <taxon>Eukaryota</taxon>
        <taxon>Metazoa</taxon>
        <taxon>Ecdysozoa</taxon>
        <taxon>Arthropoda</taxon>
        <taxon>Chelicerata</taxon>
        <taxon>Arachnida</taxon>
        <taxon>Acari</taxon>
        <taxon>Acariformes</taxon>
        <taxon>Sarcoptiformes</taxon>
        <taxon>Astigmata</taxon>
        <taxon>Psoroptidia</taxon>
        <taxon>Sarcoptoidea</taxon>
        <taxon>Sarcoptidae</taxon>
        <taxon>Sarcoptinae</taxon>
        <taxon>Sarcoptes</taxon>
    </lineage>
</organism>
<dbReference type="VEuPathDB" id="VectorBase:SSCA006077"/>
<feature type="region of interest" description="Disordered" evidence="1">
    <location>
        <begin position="1"/>
        <end position="149"/>
    </location>
</feature>
<feature type="region of interest" description="Disordered" evidence="1">
    <location>
        <begin position="486"/>
        <end position="518"/>
    </location>
</feature>
<accession>A0A132A781</accession>
<protein>
    <submittedName>
        <fullName evidence="2">Uncharacterized protein</fullName>
    </submittedName>
</protein>
<comment type="caution">
    <text evidence="2">The sequence shown here is derived from an EMBL/GenBank/DDBJ whole genome shotgun (WGS) entry which is preliminary data.</text>
</comment>
<feature type="compositionally biased region" description="Basic and acidic residues" evidence="1">
    <location>
        <begin position="492"/>
        <end position="502"/>
    </location>
</feature>
<feature type="compositionally biased region" description="Basic and acidic residues" evidence="1">
    <location>
        <begin position="58"/>
        <end position="84"/>
    </location>
</feature>
<proteinExistence type="predicted"/>
<gene>
    <name evidence="2" type="ORF">QR98_0049620</name>
</gene>